<dbReference type="Proteomes" id="UP000429607">
    <property type="component" value="Unassembled WGS sequence"/>
</dbReference>
<comment type="caution">
    <text evidence="3">The sequence shown here is derived from an EMBL/GenBank/DDBJ whole genome shotgun (WGS) entry which is preliminary data.</text>
</comment>
<reference evidence="3 5" key="1">
    <citation type="submission" date="2018-08" db="EMBL/GenBank/DDBJ databases">
        <title>Genomic investigation of the strawberry pathogen Phytophthora fragariae indicates pathogenicity is determined by transcriptional variation in three key races.</title>
        <authorList>
            <person name="Adams T.M."/>
            <person name="Armitage A.D."/>
            <person name="Sobczyk M.K."/>
            <person name="Bates H.J."/>
            <person name="Dunwell J.M."/>
            <person name="Nellist C.F."/>
            <person name="Harrison R.J."/>
        </authorList>
    </citation>
    <scope>NUCLEOTIDE SEQUENCE [LARGE SCALE GENOMIC DNA]</scope>
    <source>
        <strain evidence="2 4">SCRP249</strain>
        <strain evidence="3 5">SCRP333</strain>
    </source>
</reference>
<evidence type="ECO:0000313" key="5">
    <source>
        <dbReference type="Proteomes" id="UP000434957"/>
    </source>
</evidence>
<evidence type="ECO:0000313" key="3">
    <source>
        <dbReference type="EMBL" id="KAE9272765.1"/>
    </source>
</evidence>
<dbReference type="Proteomes" id="UP000434957">
    <property type="component" value="Unassembled WGS sequence"/>
</dbReference>
<sequence>MEALAAFAAAGRDQTANAASGADASSSRGYSGYSSDGSADNSWEPDPEDASSAENEDEHDENQGGDEDMDTSIILIDDDLKYKGEWWRAKAVYYDGASCAQGDGYRAALSWHVSTGAVSLLSSTRRACLGKSK</sequence>
<accession>A0A6A4BCI2</accession>
<gene>
    <name evidence="2" type="ORF">PR001_g31378</name>
    <name evidence="3" type="ORF">PR003_g30110</name>
</gene>
<proteinExistence type="predicted"/>
<feature type="compositionally biased region" description="Acidic residues" evidence="1">
    <location>
        <begin position="43"/>
        <end position="70"/>
    </location>
</feature>
<protein>
    <submittedName>
        <fullName evidence="3">Uncharacterized protein</fullName>
    </submittedName>
</protein>
<feature type="compositionally biased region" description="Low complexity" evidence="1">
    <location>
        <begin position="16"/>
        <end position="42"/>
    </location>
</feature>
<evidence type="ECO:0000256" key="1">
    <source>
        <dbReference type="SAM" id="MobiDB-lite"/>
    </source>
</evidence>
<keyword evidence="5" id="KW-1185">Reference proteome</keyword>
<evidence type="ECO:0000313" key="2">
    <source>
        <dbReference type="EMBL" id="KAE8957430.1"/>
    </source>
</evidence>
<evidence type="ECO:0000313" key="4">
    <source>
        <dbReference type="Proteomes" id="UP000429607"/>
    </source>
</evidence>
<feature type="region of interest" description="Disordered" evidence="1">
    <location>
        <begin position="1"/>
        <end position="72"/>
    </location>
</feature>
<organism evidence="3 5">
    <name type="scientific">Phytophthora rubi</name>
    <dbReference type="NCBI Taxonomy" id="129364"/>
    <lineage>
        <taxon>Eukaryota</taxon>
        <taxon>Sar</taxon>
        <taxon>Stramenopiles</taxon>
        <taxon>Oomycota</taxon>
        <taxon>Peronosporomycetes</taxon>
        <taxon>Peronosporales</taxon>
        <taxon>Peronosporaceae</taxon>
        <taxon>Phytophthora</taxon>
    </lineage>
</organism>
<dbReference type="AlphaFoldDB" id="A0A6A4BCI2"/>
<dbReference type="EMBL" id="QXFT01005413">
    <property type="protein sequence ID" value="KAE9272765.1"/>
    <property type="molecule type" value="Genomic_DNA"/>
</dbReference>
<dbReference type="EMBL" id="QXFV01008049">
    <property type="protein sequence ID" value="KAE8957430.1"/>
    <property type="molecule type" value="Genomic_DNA"/>
</dbReference>
<name>A0A6A4BCI2_9STRA</name>